<evidence type="ECO:0000313" key="3">
    <source>
        <dbReference type="Proteomes" id="UP000176009"/>
    </source>
</evidence>
<comment type="caution">
    <text evidence="2">The sequence shown here is derived from an EMBL/GenBank/DDBJ whole genome shotgun (WGS) entry which is preliminary data.</text>
</comment>
<dbReference type="Proteomes" id="UP000176009">
    <property type="component" value="Unassembled WGS sequence"/>
</dbReference>
<evidence type="ECO:0000313" key="1">
    <source>
        <dbReference type="EMBL" id="OEY71490.1"/>
    </source>
</evidence>
<dbReference type="RefSeq" id="WP_070055136.1">
    <property type="nucleotide sequence ID" value="NZ_FVZF01000005.1"/>
</dbReference>
<dbReference type="OrthoDB" id="796858at2"/>
<dbReference type="AlphaFoldDB" id="A0A2N0TNI4"/>
<evidence type="ECO:0000313" key="4">
    <source>
        <dbReference type="Proteomes" id="UP000232533"/>
    </source>
</evidence>
<accession>A0A2N0TNI4</accession>
<reference evidence="1 3" key="2">
    <citation type="submission" date="2016-09" db="EMBL/GenBank/DDBJ databases">
        <title>Genome Sequence of Salegentibacter salarius,Isolated from a Marine Solar Saltern of the Yellow Sea in South Korea.</title>
        <authorList>
            <person name="Zheng Q."/>
            <person name="Liu Y."/>
        </authorList>
    </citation>
    <scope>NUCLEOTIDE SEQUENCE [LARGE SCALE GENOMIC DNA]</scope>
    <source>
        <strain evidence="1 3">KCTC 12974</strain>
    </source>
</reference>
<dbReference type="Proteomes" id="UP000232533">
    <property type="component" value="Unassembled WGS sequence"/>
</dbReference>
<name>A0A2N0TNI4_9FLAO</name>
<protein>
    <recommendedName>
        <fullName evidence="5">Outer membrane protein beta-barrel domain-containing protein</fullName>
    </recommendedName>
</protein>
<dbReference type="EMBL" id="MJBR01000049">
    <property type="protein sequence ID" value="OEY71490.1"/>
    <property type="molecule type" value="Genomic_DNA"/>
</dbReference>
<dbReference type="EMBL" id="LKTR01000054">
    <property type="protein sequence ID" value="PKD16280.1"/>
    <property type="molecule type" value="Genomic_DNA"/>
</dbReference>
<gene>
    <name evidence="2" type="ORF">APR40_04995</name>
    <name evidence="1" type="ORF">BHS39_04995</name>
</gene>
<reference evidence="2 4" key="1">
    <citation type="submission" date="2015-10" db="EMBL/GenBank/DDBJ databases">
        <title>Draft genome sequence of Salegentibacter salinarum KCTC 12975.</title>
        <authorList>
            <person name="Lin W."/>
            <person name="Zheng Q."/>
        </authorList>
    </citation>
    <scope>NUCLEOTIDE SEQUENCE [LARGE SCALE GENOMIC DNA]</scope>
    <source>
        <strain evidence="2 4">KCTC 12974</strain>
    </source>
</reference>
<evidence type="ECO:0008006" key="5">
    <source>
        <dbReference type="Google" id="ProtNLM"/>
    </source>
</evidence>
<organism evidence="2 4">
    <name type="scientific">Salegentibacter salarius</name>
    <dbReference type="NCBI Taxonomy" id="435906"/>
    <lineage>
        <taxon>Bacteria</taxon>
        <taxon>Pseudomonadati</taxon>
        <taxon>Bacteroidota</taxon>
        <taxon>Flavobacteriia</taxon>
        <taxon>Flavobacteriales</taxon>
        <taxon>Flavobacteriaceae</taxon>
        <taxon>Salegentibacter</taxon>
    </lineage>
</organism>
<proteinExistence type="predicted"/>
<evidence type="ECO:0000313" key="2">
    <source>
        <dbReference type="EMBL" id="PKD16280.1"/>
    </source>
</evidence>
<sequence length="198" mass="22235">MKNKKTLILIVIIFTSSSVNKIQGQEESFTNPVAFLEIFIGPYGGENKGVLLGSEMNYQWNKNLMTLRYSSLQESGDSKLLKQTTNANTDELALLYGLRKINNSHSLSGSAGLSYNVYKSNSRNENNEIRDRFIGLALEANIKWFKYKTDSPFNVGFGLKLSGNISKNSYVGLSAVLSLGWHKIYEERIDPDDSEDED</sequence>
<keyword evidence="3" id="KW-1185">Reference proteome</keyword>